<evidence type="ECO:0000313" key="1">
    <source>
        <dbReference type="EMBL" id="CQR59087.1"/>
    </source>
</evidence>
<name>A0A0E4D004_9BACL</name>
<dbReference type="KEGG" id="pri:PRIO_6754"/>
<dbReference type="PATRIC" id="fig|1073571.4.peg.7205"/>
<dbReference type="AlphaFoldDB" id="A0A0E4D004"/>
<dbReference type="Proteomes" id="UP000033163">
    <property type="component" value="Chromosome I"/>
</dbReference>
<dbReference type="EMBL" id="LN831776">
    <property type="protein sequence ID" value="CQR59087.1"/>
    <property type="molecule type" value="Genomic_DNA"/>
</dbReference>
<organism evidence="2 3">
    <name type="scientific">Paenibacillus riograndensis SBR5</name>
    <dbReference type="NCBI Taxonomy" id="1073571"/>
    <lineage>
        <taxon>Bacteria</taxon>
        <taxon>Bacillati</taxon>
        <taxon>Bacillota</taxon>
        <taxon>Bacilli</taxon>
        <taxon>Bacillales</taxon>
        <taxon>Paenibacillaceae</taxon>
        <taxon>Paenibacillus</taxon>
        <taxon>Paenibacillus sonchi group</taxon>
    </lineage>
</organism>
<reference evidence="2" key="1">
    <citation type="submission" date="2015-03" db="EMBL/GenBank/DDBJ databases">
        <authorList>
            <person name="Wibberg Daniel"/>
        </authorList>
    </citation>
    <scope>NUCLEOTIDE SEQUENCE</scope>
    <source>
        <strain evidence="2">SBR5</strain>
    </source>
</reference>
<protein>
    <submittedName>
        <fullName evidence="2">Uncharacterized protein</fullName>
    </submittedName>
</protein>
<gene>
    <name evidence="1" type="ORF">PRIO_6740</name>
    <name evidence="2" type="ORF">PRIO_6754</name>
</gene>
<sequence>MLLNGVRIFDEEEDERVANIVAKMTLESK</sequence>
<evidence type="ECO:0000313" key="3">
    <source>
        <dbReference type="Proteomes" id="UP000033163"/>
    </source>
</evidence>
<dbReference type="KEGG" id="pri:PRIO_6740"/>
<evidence type="ECO:0000313" key="2">
    <source>
        <dbReference type="EMBL" id="CQR59101.1"/>
    </source>
</evidence>
<reference evidence="3" key="2">
    <citation type="submission" date="2015-03" db="EMBL/GenBank/DDBJ databases">
        <authorList>
            <person name="Wibberg D."/>
        </authorList>
    </citation>
    <scope>NUCLEOTIDE SEQUENCE [LARGE SCALE GENOMIC DNA]</scope>
</reference>
<proteinExistence type="predicted"/>
<dbReference type="EMBL" id="LN831776">
    <property type="protein sequence ID" value="CQR59101.1"/>
    <property type="molecule type" value="Genomic_DNA"/>
</dbReference>
<accession>A0A0E4D004</accession>
<dbReference type="HOGENOM" id="CLU_3409824_0_0_9"/>